<proteinExistence type="predicted"/>
<reference evidence="1" key="1">
    <citation type="submission" date="2021-06" db="EMBL/GenBank/DDBJ databases">
        <authorList>
            <person name="Kallberg Y."/>
            <person name="Tangrot J."/>
            <person name="Rosling A."/>
        </authorList>
    </citation>
    <scope>NUCLEOTIDE SEQUENCE</scope>
    <source>
        <strain evidence="1">CL356</strain>
    </source>
</reference>
<keyword evidence="2" id="KW-1185">Reference proteome</keyword>
<sequence>MRKGEKALVDRLTQDIQGIEGRVCCGGKMSVPKDYLRLFFENKNSNKVSAIQLPANDNEIKALFDACVPATFGRGNEDVFDVEYRNAVCLDLRNFAIQFHPSATDLLNEISKWMVSNHHSLRAESYRLNIYAPGGHFKKHVDTPRGNDMVGSLVVCFPSEFEGGQLNVRHKEKNWEFNWETASNQSEQVQWAAFYSDCEHEILPVTKGYRVTLTYNLYSEKTKAVGNVSVDLKALPFYHSLKLALQSSNFLSGGGILGFCLQHAYPLTKGEFRDTFGSSLKGSDILLYEVARGLGLNVEIKAVYEVDFEPVEDDSDDCEEEFPKRRHKTSRDYGLSYQDHKVLMVGDEFVGGGNDYEDERSEYQIIKQDCDARIRREVVWCNRPTEWNEASTYIAYGNEATSASIYVAGAFLVNIPPWDVRRKNDRL</sequence>
<evidence type="ECO:0000313" key="1">
    <source>
        <dbReference type="EMBL" id="CAG8460674.1"/>
    </source>
</evidence>
<dbReference type="Proteomes" id="UP000789525">
    <property type="component" value="Unassembled WGS sequence"/>
</dbReference>
<gene>
    <name evidence="1" type="ORF">ACOLOM_LOCUS1158</name>
</gene>
<dbReference type="EMBL" id="CAJVPT010001327">
    <property type="protein sequence ID" value="CAG8460674.1"/>
    <property type="molecule type" value="Genomic_DNA"/>
</dbReference>
<protein>
    <submittedName>
        <fullName evidence="1">2489_t:CDS:1</fullName>
    </submittedName>
</protein>
<accession>A0ACA9K9M9</accession>
<name>A0ACA9K9M9_9GLOM</name>
<organism evidence="1 2">
    <name type="scientific">Acaulospora colombiana</name>
    <dbReference type="NCBI Taxonomy" id="27376"/>
    <lineage>
        <taxon>Eukaryota</taxon>
        <taxon>Fungi</taxon>
        <taxon>Fungi incertae sedis</taxon>
        <taxon>Mucoromycota</taxon>
        <taxon>Glomeromycotina</taxon>
        <taxon>Glomeromycetes</taxon>
        <taxon>Diversisporales</taxon>
        <taxon>Acaulosporaceae</taxon>
        <taxon>Acaulospora</taxon>
    </lineage>
</organism>
<comment type="caution">
    <text evidence="1">The sequence shown here is derived from an EMBL/GenBank/DDBJ whole genome shotgun (WGS) entry which is preliminary data.</text>
</comment>
<evidence type="ECO:0000313" key="2">
    <source>
        <dbReference type="Proteomes" id="UP000789525"/>
    </source>
</evidence>